<accession>A0ABZ0HRE9</accession>
<evidence type="ECO:0000259" key="5">
    <source>
        <dbReference type="SMART" id="SM00563"/>
    </source>
</evidence>
<dbReference type="SMART" id="SM00563">
    <property type="entry name" value="PlsC"/>
    <property type="match status" value="1"/>
</dbReference>
<protein>
    <submittedName>
        <fullName evidence="6">Lysophospholipid acyltransferase family protein</fullName>
    </submittedName>
</protein>
<keyword evidence="7" id="KW-1185">Reference proteome</keyword>
<evidence type="ECO:0000313" key="6">
    <source>
        <dbReference type="EMBL" id="WOJ89330.1"/>
    </source>
</evidence>
<proteinExistence type="predicted"/>
<comment type="pathway">
    <text evidence="1">Lipid metabolism.</text>
</comment>
<feature type="domain" description="Phospholipid/glycerol acyltransferase" evidence="5">
    <location>
        <begin position="71"/>
        <end position="185"/>
    </location>
</feature>
<dbReference type="CDD" id="cd07989">
    <property type="entry name" value="LPLAT_AGPAT-like"/>
    <property type="match status" value="1"/>
</dbReference>
<dbReference type="RefSeq" id="WP_407338773.1">
    <property type="nucleotide sequence ID" value="NZ_CP136862.1"/>
</dbReference>
<evidence type="ECO:0000256" key="4">
    <source>
        <dbReference type="SAM" id="Phobius"/>
    </source>
</evidence>
<keyword evidence="4" id="KW-0472">Membrane</keyword>
<evidence type="ECO:0000256" key="3">
    <source>
        <dbReference type="ARBA" id="ARBA00023315"/>
    </source>
</evidence>
<feature type="transmembrane region" description="Helical" evidence="4">
    <location>
        <begin position="7"/>
        <end position="30"/>
    </location>
</feature>
<name>A0ABZ0HRE9_9HYPH</name>
<keyword evidence="4" id="KW-0812">Transmembrane</keyword>
<dbReference type="SUPFAM" id="SSF69593">
    <property type="entry name" value="Glycerol-3-phosphate (1)-acyltransferase"/>
    <property type="match status" value="1"/>
</dbReference>
<dbReference type="PANTHER" id="PTHR10434:SF40">
    <property type="entry name" value="1-ACYL-SN-GLYCEROL-3-PHOSPHATE ACYLTRANSFERASE"/>
    <property type="match status" value="1"/>
</dbReference>
<dbReference type="EMBL" id="CP136862">
    <property type="protein sequence ID" value="WOJ89330.1"/>
    <property type="molecule type" value="Genomic_DNA"/>
</dbReference>
<dbReference type="Proteomes" id="UP001626536">
    <property type="component" value="Chromosome"/>
</dbReference>
<dbReference type="PANTHER" id="PTHR10434">
    <property type="entry name" value="1-ACYL-SN-GLYCEROL-3-PHOSPHATE ACYLTRANSFERASE"/>
    <property type="match status" value="1"/>
</dbReference>
<evidence type="ECO:0000256" key="2">
    <source>
        <dbReference type="ARBA" id="ARBA00022679"/>
    </source>
</evidence>
<evidence type="ECO:0000313" key="7">
    <source>
        <dbReference type="Proteomes" id="UP001626536"/>
    </source>
</evidence>
<reference evidence="6 7" key="1">
    <citation type="submission" date="2023-10" db="EMBL/GenBank/DDBJ databases">
        <title>Novel methanotroph of the genus Methylocapsa from a subarctic wetland.</title>
        <authorList>
            <person name="Belova S.E."/>
            <person name="Oshkin I.Y."/>
            <person name="Miroshnikov K."/>
            <person name="Dedysh S.N."/>
        </authorList>
    </citation>
    <scope>NUCLEOTIDE SEQUENCE [LARGE SCALE GENOMIC DNA]</scope>
    <source>
        <strain evidence="6 7">RX1</strain>
    </source>
</reference>
<keyword evidence="4" id="KW-1133">Transmembrane helix</keyword>
<organism evidence="6 7">
    <name type="scientific">Methylocapsa polymorpha</name>
    <dbReference type="NCBI Taxonomy" id="3080828"/>
    <lineage>
        <taxon>Bacteria</taxon>
        <taxon>Pseudomonadati</taxon>
        <taxon>Pseudomonadota</taxon>
        <taxon>Alphaproteobacteria</taxon>
        <taxon>Hyphomicrobiales</taxon>
        <taxon>Beijerinckiaceae</taxon>
        <taxon>Methylocapsa</taxon>
    </lineage>
</organism>
<keyword evidence="3 6" id="KW-0012">Acyltransferase</keyword>
<dbReference type="Pfam" id="PF01553">
    <property type="entry name" value="Acyltransferase"/>
    <property type="match status" value="1"/>
</dbReference>
<dbReference type="GO" id="GO:0016746">
    <property type="term" value="F:acyltransferase activity"/>
    <property type="evidence" value="ECO:0007669"/>
    <property type="project" value="UniProtKB-KW"/>
</dbReference>
<keyword evidence="2" id="KW-0808">Transferase</keyword>
<evidence type="ECO:0000256" key="1">
    <source>
        <dbReference type="ARBA" id="ARBA00005189"/>
    </source>
</evidence>
<gene>
    <name evidence="6" type="ORF">RZS28_16255</name>
</gene>
<dbReference type="InterPro" id="IPR002123">
    <property type="entry name" value="Plipid/glycerol_acylTrfase"/>
</dbReference>
<sequence>MILIRSLLFISLFYLVTATLAILGLPYLAFDRLTVQSLARIWVRASLWLLDKICGVKVEFRGLENLPQGACLIAAKHQSTLETLALPLAAHDFSFVLKRELVAIPIFGWYLQRAEQVAIDRAKRGQALPDLNRQVREALAQGRQIIIFPEGTRRPTGAPAQYKSGVAHLYAAAGAACVPVALNTGLFWPRRSILLRPGVAVIAFLEPIGPGLDKQSFMSLLESRIETASAKLVAEALAADPSLETALARREDAAAH</sequence>